<dbReference type="PRINTS" id="PR00108">
    <property type="entry name" value="THYMDSNTHASE"/>
</dbReference>
<evidence type="ECO:0000259" key="13">
    <source>
        <dbReference type="Pfam" id="PF00857"/>
    </source>
</evidence>
<keyword evidence="6" id="KW-0489">Methyltransferase</keyword>
<dbReference type="Proteomes" id="UP000078046">
    <property type="component" value="Unassembled WGS sequence"/>
</dbReference>
<comment type="catalytic activity">
    <reaction evidence="9">
        <text>dUMP + (6R)-5,10-methylene-5,6,7,8-tetrahydrofolate = 7,8-dihydrofolate + dTMP</text>
        <dbReference type="Rhea" id="RHEA:12104"/>
        <dbReference type="ChEBI" id="CHEBI:15636"/>
        <dbReference type="ChEBI" id="CHEBI:57451"/>
        <dbReference type="ChEBI" id="CHEBI:63528"/>
        <dbReference type="ChEBI" id="CHEBI:246422"/>
        <dbReference type="EC" id="2.1.1.45"/>
    </reaction>
    <physiologicalReaction direction="left-to-right" evidence="9">
        <dbReference type="Rhea" id="RHEA:12105"/>
    </physiologicalReaction>
</comment>
<feature type="domain" description="Isochorismatase-like" evidence="13">
    <location>
        <begin position="327"/>
        <end position="475"/>
    </location>
</feature>
<proteinExistence type="inferred from homology"/>
<dbReference type="EMBL" id="LWCA01000235">
    <property type="protein sequence ID" value="OAF69754.1"/>
    <property type="molecule type" value="Genomic_DNA"/>
</dbReference>
<dbReference type="InterPro" id="IPR000398">
    <property type="entry name" value="Thymidylate_synthase"/>
</dbReference>
<dbReference type="EC" id="2.1.1.45" evidence="4"/>
<comment type="pathway">
    <text evidence="1">Pyrimidine metabolism; dTTP biosynthesis.</text>
</comment>
<evidence type="ECO:0000256" key="6">
    <source>
        <dbReference type="ARBA" id="ARBA00022603"/>
    </source>
</evidence>
<dbReference type="AlphaFoldDB" id="A0A177B8K1"/>
<dbReference type="Pfam" id="PF00303">
    <property type="entry name" value="Thymidylat_synt"/>
    <property type="match status" value="1"/>
</dbReference>
<evidence type="ECO:0000256" key="5">
    <source>
        <dbReference type="ARBA" id="ARBA00015931"/>
    </source>
</evidence>
<dbReference type="GO" id="GO:0046653">
    <property type="term" value="P:tetrahydrofolate metabolic process"/>
    <property type="evidence" value="ECO:0007669"/>
    <property type="project" value="UniProtKB-ARBA"/>
</dbReference>
<evidence type="ECO:0000313" key="14">
    <source>
        <dbReference type="EMBL" id="OAF69754.1"/>
    </source>
</evidence>
<sequence>MSNGISKSHDEYQYLRLIENIMTNGTQRSNRTGTDTLSIFGAQSRYDLSNGVIPVLTTKRVFWRGVVEELLWIIAGCTNSNVLTNRNVKIWDQNGSREFLDNLGFKDRKTGDLGPVYGFQWRHFGAKYKTCDDNYDKQGVDQLANVIHLIKNDPDSRRIVLSSWNAMDLPDMALPPCHCLCQFYVCNNKLSCQLYQRSADMGLGVPFNIASYSLLTFMLAHITNTEPGEFIHTIGDAHVYVNHVEPLKQQIVREPYQFPNIEFLNPSKIVNIDDFTMDNIVLKNYQCHKPIKMDMANDMTTIIYNSNYLIYMSIFNKIKLNHIAKNCALLICDVQTKFEPHIKNFDIMTKNCQKLMTAAKLLNVPIYVTEHYPKGLGNIVPELSMKDVNMYKKTLFSMAIDELVQDLNKNKDIQCINICGLETHVCVQQSVFDFLDLGYAVDVVVDAVGSRSLLDRSIGIRRMENCGANLTTTESLIFTWCQNSTHQNFKQIQKLVVQQNQHPDQLP</sequence>
<dbReference type="InterPro" id="IPR020940">
    <property type="entry name" value="Thymidylate_synthase_AS"/>
</dbReference>
<dbReference type="InterPro" id="IPR045097">
    <property type="entry name" value="Thymidate_synth/dCMP_Mease"/>
</dbReference>
<dbReference type="Pfam" id="PF00857">
    <property type="entry name" value="Isochorismatase"/>
    <property type="match status" value="1"/>
</dbReference>
<dbReference type="InterPro" id="IPR023451">
    <property type="entry name" value="Thymidate_synth/dCMP_Mease_dom"/>
</dbReference>
<dbReference type="InterPro" id="IPR000868">
    <property type="entry name" value="Isochorismatase-like_dom"/>
</dbReference>
<dbReference type="PANTHER" id="PTHR11548:SF2">
    <property type="entry name" value="THYMIDYLATE SYNTHASE"/>
    <property type="match status" value="1"/>
</dbReference>
<dbReference type="OrthoDB" id="766at2759"/>
<comment type="similarity">
    <text evidence="2">Belongs to the isochorismatase family.</text>
</comment>
<dbReference type="NCBIfam" id="NF002497">
    <property type="entry name" value="PRK01827.1-3"/>
    <property type="match status" value="1"/>
</dbReference>
<dbReference type="GO" id="GO:0006231">
    <property type="term" value="P:dTMP biosynthetic process"/>
    <property type="evidence" value="ECO:0007669"/>
    <property type="project" value="InterPro"/>
</dbReference>
<dbReference type="SUPFAM" id="SSF52499">
    <property type="entry name" value="Isochorismatase-like hydrolases"/>
    <property type="match status" value="1"/>
</dbReference>
<dbReference type="PANTHER" id="PTHR11548">
    <property type="entry name" value="THYMIDYLATE SYNTHASE 1"/>
    <property type="match status" value="1"/>
</dbReference>
<evidence type="ECO:0000313" key="15">
    <source>
        <dbReference type="Proteomes" id="UP000078046"/>
    </source>
</evidence>
<evidence type="ECO:0000256" key="1">
    <source>
        <dbReference type="ARBA" id="ARBA00004992"/>
    </source>
</evidence>
<dbReference type="HAMAP" id="MF_00008">
    <property type="entry name" value="Thymidy_synth_bact"/>
    <property type="match status" value="1"/>
</dbReference>
<reference evidence="14 15" key="1">
    <citation type="submission" date="2016-04" db="EMBL/GenBank/DDBJ databases">
        <title>The genome of Intoshia linei affirms orthonectids as highly simplified spiralians.</title>
        <authorList>
            <person name="Mikhailov K.V."/>
            <person name="Slusarev G.S."/>
            <person name="Nikitin M.A."/>
            <person name="Logacheva M.D."/>
            <person name="Penin A."/>
            <person name="Aleoshin V."/>
            <person name="Panchin Y.V."/>
        </authorList>
    </citation>
    <scope>NUCLEOTIDE SEQUENCE [LARGE SCALE GENOMIC DNA]</scope>
    <source>
        <strain evidence="14">Intl2013</strain>
        <tissue evidence="14">Whole animal</tissue>
    </source>
</reference>
<dbReference type="GO" id="GO:0006235">
    <property type="term" value="P:dTTP biosynthetic process"/>
    <property type="evidence" value="ECO:0007669"/>
    <property type="project" value="UniProtKB-UniPathway"/>
</dbReference>
<evidence type="ECO:0000256" key="8">
    <source>
        <dbReference type="ARBA" id="ARBA00022727"/>
    </source>
</evidence>
<dbReference type="GO" id="GO:0004799">
    <property type="term" value="F:thymidylate synthase activity"/>
    <property type="evidence" value="ECO:0007669"/>
    <property type="project" value="UniProtKB-EC"/>
</dbReference>
<dbReference type="GO" id="GO:0032259">
    <property type="term" value="P:methylation"/>
    <property type="evidence" value="ECO:0007669"/>
    <property type="project" value="UniProtKB-KW"/>
</dbReference>
<organism evidence="14 15">
    <name type="scientific">Intoshia linei</name>
    <dbReference type="NCBI Taxonomy" id="1819745"/>
    <lineage>
        <taxon>Eukaryota</taxon>
        <taxon>Metazoa</taxon>
        <taxon>Spiralia</taxon>
        <taxon>Lophotrochozoa</taxon>
        <taxon>Mesozoa</taxon>
        <taxon>Orthonectida</taxon>
        <taxon>Rhopaluridae</taxon>
        <taxon>Intoshia</taxon>
    </lineage>
</organism>
<dbReference type="NCBIfam" id="TIGR03284">
    <property type="entry name" value="thym_sym"/>
    <property type="match status" value="1"/>
</dbReference>
<keyword evidence="15" id="KW-1185">Reference proteome</keyword>
<evidence type="ECO:0000256" key="4">
    <source>
        <dbReference type="ARBA" id="ARBA00011947"/>
    </source>
</evidence>
<dbReference type="SUPFAM" id="SSF55831">
    <property type="entry name" value="Thymidylate synthase/dCMP hydroxymethylase"/>
    <property type="match status" value="1"/>
</dbReference>
<name>A0A177B8K1_9BILA</name>
<accession>A0A177B8K1</accession>
<dbReference type="PROSITE" id="PS00091">
    <property type="entry name" value="THYMIDYLATE_SYNTHASE"/>
    <property type="match status" value="1"/>
</dbReference>
<gene>
    <name evidence="14" type="ORF">A3Q56_02493</name>
</gene>
<evidence type="ECO:0000256" key="7">
    <source>
        <dbReference type="ARBA" id="ARBA00022679"/>
    </source>
</evidence>
<dbReference type="Gene3D" id="3.40.50.850">
    <property type="entry name" value="Isochorismatase-like"/>
    <property type="match status" value="1"/>
</dbReference>
<feature type="active site" evidence="11">
    <location>
        <position position="177"/>
    </location>
</feature>
<dbReference type="InterPro" id="IPR036380">
    <property type="entry name" value="Isochorismatase-like_sf"/>
</dbReference>
<comment type="function">
    <text evidence="10">Catalyzes the reductive methylation of 2'-deoxyuridine 5'-monophosphate (dUMP) to thymidine 5'-monophosphate (dTMP), using the cosubstrate, 5,10- methylenetetrahydrofolate (CH2H4folate) as a 1-carbon donor and reductant and contributes to the de novo mitochondrial thymidylate biosynthesis pathway.</text>
</comment>
<dbReference type="FunFam" id="3.30.572.10:FF:000007">
    <property type="entry name" value="thymidylate synthase isoform X2"/>
    <property type="match status" value="1"/>
</dbReference>
<comment type="caution">
    <text evidence="14">The sequence shown here is derived from an EMBL/GenBank/DDBJ whole genome shotgun (WGS) entry which is preliminary data.</text>
</comment>
<evidence type="ECO:0000256" key="2">
    <source>
        <dbReference type="ARBA" id="ARBA00006336"/>
    </source>
</evidence>
<dbReference type="Gene3D" id="3.30.572.10">
    <property type="entry name" value="Thymidylate synthase/dCMP hydroxymethylase domain"/>
    <property type="match status" value="1"/>
</dbReference>
<dbReference type="CDD" id="cd00351">
    <property type="entry name" value="TS_Pyrimidine_HMase"/>
    <property type="match status" value="1"/>
</dbReference>
<dbReference type="GO" id="GO:0005829">
    <property type="term" value="C:cytosol"/>
    <property type="evidence" value="ECO:0007669"/>
    <property type="project" value="TreeGrafter"/>
</dbReference>
<feature type="domain" description="Thymidylate synthase/dCMP hydroxymethylase" evidence="12">
    <location>
        <begin position="13"/>
        <end position="296"/>
    </location>
</feature>
<dbReference type="UniPathway" id="UPA00575"/>
<dbReference type="InterPro" id="IPR036926">
    <property type="entry name" value="Thymidate_synth/dCMP_Mease_sf"/>
</dbReference>
<keyword evidence="8" id="KW-0545">Nucleotide biosynthesis</keyword>
<evidence type="ECO:0000256" key="10">
    <source>
        <dbReference type="ARBA" id="ARBA00056634"/>
    </source>
</evidence>
<dbReference type="GO" id="GO:0005739">
    <property type="term" value="C:mitochondrion"/>
    <property type="evidence" value="ECO:0007669"/>
    <property type="project" value="TreeGrafter"/>
</dbReference>
<evidence type="ECO:0000256" key="11">
    <source>
        <dbReference type="PROSITE-ProRule" id="PRU10016"/>
    </source>
</evidence>
<evidence type="ECO:0000259" key="12">
    <source>
        <dbReference type="Pfam" id="PF00303"/>
    </source>
</evidence>
<protein>
    <recommendedName>
        <fullName evidence="5">Thymidylate synthase</fullName>
        <ecNumber evidence="4">2.1.1.45</ecNumber>
    </recommendedName>
</protein>
<keyword evidence="7" id="KW-0808">Transferase</keyword>
<evidence type="ECO:0000256" key="3">
    <source>
        <dbReference type="ARBA" id="ARBA00009972"/>
    </source>
</evidence>
<comment type="similarity">
    <text evidence="3">Belongs to the thymidylate synthase family.</text>
</comment>
<evidence type="ECO:0000256" key="9">
    <source>
        <dbReference type="ARBA" id="ARBA00050752"/>
    </source>
</evidence>